<dbReference type="SMART" id="SM00344">
    <property type="entry name" value="HTH_ASNC"/>
    <property type="match status" value="1"/>
</dbReference>
<evidence type="ECO:0000256" key="3">
    <source>
        <dbReference type="ARBA" id="ARBA00023163"/>
    </source>
</evidence>
<dbReference type="KEGG" id="nak:EH165_05100"/>
<dbReference type="GO" id="GO:0005829">
    <property type="term" value="C:cytosol"/>
    <property type="evidence" value="ECO:0007669"/>
    <property type="project" value="TreeGrafter"/>
</dbReference>
<evidence type="ECO:0000256" key="4">
    <source>
        <dbReference type="SAM" id="MobiDB-lite"/>
    </source>
</evidence>
<dbReference type="SUPFAM" id="SSF54909">
    <property type="entry name" value="Dimeric alpha+beta barrel"/>
    <property type="match status" value="1"/>
</dbReference>
<dbReference type="InterPro" id="IPR036390">
    <property type="entry name" value="WH_DNA-bd_sf"/>
</dbReference>
<dbReference type="InterPro" id="IPR019887">
    <property type="entry name" value="Tscrpt_reg_AsnC/Lrp_C"/>
</dbReference>
<dbReference type="InterPro" id="IPR019888">
    <property type="entry name" value="Tscrpt_reg_AsnC-like"/>
</dbReference>
<evidence type="ECO:0000256" key="2">
    <source>
        <dbReference type="ARBA" id="ARBA00023125"/>
    </source>
</evidence>
<feature type="region of interest" description="Disordered" evidence="4">
    <location>
        <begin position="1"/>
        <end position="24"/>
    </location>
</feature>
<dbReference type="OrthoDB" id="4411089at2"/>
<dbReference type="PANTHER" id="PTHR30154">
    <property type="entry name" value="LEUCINE-RESPONSIVE REGULATORY PROTEIN"/>
    <property type="match status" value="1"/>
</dbReference>
<dbReference type="GO" id="GO:0043200">
    <property type="term" value="P:response to amino acid"/>
    <property type="evidence" value="ECO:0007669"/>
    <property type="project" value="TreeGrafter"/>
</dbReference>
<dbReference type="Proteomes" id="UP000268084">
    <property type="component" value="Chromosome"/>
</dbReference>
<evidence type="ECO:0000313" key="7">
    <source>
        <dbReference type="Proteomes" id="UP000268084"/>
    </source>
</evidence>
<name>A0A3G8ZT03_9ACTN</name>
<dbReference type="PRINTS" id="PR00033">
    <property type="entry name" value="HTHASNC"/>
</dbReference>
<dbReference type="Pfam" id="PF01037">
    <property type="entry name" value="AsnC_trans_reg"/>
    <property type="match status" value="1"/>
</dbReference>
<dbReference type="Gene3D" id="1.10.10.10">
    <property type="entry name" value="Winged helix-like DNA-binding domain superfamily/Winged helix DNA-binding domain"/>
    <property type="match status" value="1"/>
</dbReference>
<reference evidence="6 7" key="2">
    <citation type="submission" date="2018-12" db="EMBL/GenBank/DDBJ databases">
        <title>Nakamurella antarcticus sp. nov., isolated from Antarctica South Shetland Islands soil.</title>
        <authorList>
            <person name="Peng F."/>
        </authorList>
    </citation>
    <scope>NUCLEOTIDE SEQUENCE [LARGE SCALE GENOMIC DNA]</scope>
    <source>
        <strain evidence="6 7">S14-144</strain>
    </source>
</reference>
<protein>
    <submittedName>
        <fullName evidence="6">Lrp/AsnC family transcriptional regulator</fullName>
    </submittedName>
</protein>
<organism evidence="6 7">
    <name type="scientific">Nakamurella antarctica</name>
    <dbReference type="NCBI Taxonomy" id="1902245"/>
    <lineage>
        <taxon>Bacteria</taxon>
        <taxon>Bacillati</taxon>
        <taxon>Actinomycetota</taxon>
        <taxon>Actinomycetes</taxon>
        <taxon>Nakamurellales</taxon>
        <taxon>Nakamurellaceae</taxon>
        <taxon>Nakamurella</taxon>
    </lineage>
</organism>
<dbReference type="Gene3D" id="3.30.70.920">
    <property type="match status" value="1"/>
</dbReference>
<dbReference type="InterPro" id="IPR036388">
    <property type="entry name" value="WH-like_DNA-bd_sf"/>
</dbReference>
<keyword evidence="1" id="KW-0805">Transcription regulation</keyword>
<dbReference type="Pfam" id="PF13412">
    <property type="entry name" value="HTH_24"/>
    <property type="match status" value="1"/>
</dbReference>
<evidence type="ECO:0000256" key="1">
    <source>
        <dbReference type="ARBA" id="ARBA00023015"/>
    </source>
</evidence>
<sequence>MTSQGSTGAQRPAPGSQNIRPTNGLARGEQSLSAVDRHILLLLARDARMPNNALAAEVGIAPSTCLARIRAMRESGTIRGYHANIDQTALGQGLQALIAVRLQSGARDQIESFVARIRECRQVQSVFFLAGANDFLLHVGAADAQDLRDFVVQELSAHPEVALTETNLIFEHQRGVNATTR</sequence>
<evidence type="ECO:0000313" key="6">
    <source>
        <dbReference type="EMBL" id="AZI57624.1"/>
    </source>
</evidence>
<gene>
    <name evidence="6" type="ORF">EH165_05100</name>
</gene>
<feature type="domain" description="HTH asnC-type" evidence="5">
    <location>
        <begin position="32"/>
        <end position="93"/>
    </location>
</feature>
<dbReference type="InterPro" id="IPR000485">
    <property type="entry name" value="AsnC-type_HTH_dom"/>
</dbReference>
<dbReference type="PANTHER" id="PTHR30154:SF54">
    <property type="entry name" value="POSSIBLE TRANSCRIPTIONAL REGULATORY PROTEIN (PROBABLY LRP_ASNC-FAMILY)"/>
    <property type="match status" value="1"/>
</dbReference>
<keyword evidence="2" id="KW-0238">DNA-binding</keyword>
<dbReference type="AlphaFoldDB" id="A0A3G8ZT03"/>
<keyword evidence="7" id="KW-1185">Reference proteome</keyword>
<dbReference type="RefSeq" id="WP_124798309.1">
    <property type="nucleotide sequence ID" value="NZ_CP034170.1"/>
</dbReference>
<reference evidence="6 7" key="1">
    <citation type="submission" date="2018-11" db="EMBL/GenBank/DDBJ databases">
        <authorList>
            <person name="Da X."/>
        </authorList>
    </citation>
    <scope>NUCLEOTIDE SEQUENCE [LARGE SCALE GENOMIC DNA]</scope>
    <source>
        <strain evidence="6 7">S14-144</strain>
    </source>
</reference>
<dbReference type="InterPro" id="IPR011008">
    <property type="entry name" value="Dimeric_a/b-barrel"/>
</dbReference>
<proteinExistence type="predicted"/>
<dbReference type="SUPFAM" id="SSF46785">
    <property type="entry name" value="Winged helix' DNA-binding domain"/>
    <property type="match status" value="1"/>
</dbReference>
<dbReference type="PROSITE" id="PS50956">
    <property type="entry name" value="HTH_ASNC_2"/>
    <property type="match status" value="1"/>
</dbReference>
<dbReference type="EMBL" id="CP034170">
    <property type="protein sequence ID" value="AZI57624.1"/>
    <property type="molecule type" value="Genomic_DNA"/>
</dbReference>
<evidence type="ECO:0000259" key="5">
    <source>
        <dbReference type="PROSITE" id="PS50956"/>
    </source>
</evidence>
<feature type="compositionally biased region" description="Polar residues" evidence="4">
    <location>
        <begin position="1"/>
        <end position="21"/>
    </location>
</feature>
<dbReference type="GO" id="GO:0043565">
    <property type="term" value="F:sequence-specific DNA binding"/>
    <property type="evidence" value="ECO:0007669"/>
    <property type="project" value="InterPro"/>
</dbReference>
<accession>A0A3G8ZT03</accession>
<keyword evidence="3" id="KW-0804">Transcription</keyword>